<feature type="domain" description="ABC transmembrane type-1" evidence="11">
    <location>
        <begin position="116"/>
        <end position="334"/>
    </location>
</feature>
<keyword evidence="4 10" id="KW-1003">Cell membrane</keyword>
<comment type="similarity">
    <text evidence="2 10">Belongs to the binding-protein-dependent transport system permease family. CysTW subfamily.</text>
</comment>
<accession>A0A4R8DXD8</accession>
<dbReference type="Pfam" id="PF00528">
    <property type="entry name" value="BPD_transp_1"/>
    <property type="match status" value="1"/>
</dbReference>
<dbReference type="GO" id="GO:0006817">
    <property type="term" value="P:phosphate ion transport"/>
    <property type="evidence" value="ECO:0007669"/>
    <property type="project" value="UniProtKB-KW"/>
</dbReference>
<dbReference type="SUPFAM" id="SSF161098">
    <property type="entry name" value="MetI-like"/>
    <property type="match status" value="1"/>
</dbReference>
<organism evidence="12 13">
    <name type="scientific">Dinghuibacter silviterrae</name>
    <dbReference type="NCBI Taxonomy" id="1539049"/>
    <lineage>
        <taxon>Bacteria</taxon>
        <taxon>Pseudomonadati</taxon>
        <taxon>Bacteroidota</taxon>
        <taxon>Chitinophagia</taxon>
        <taxon>Chitinophagales</taxon>
        <taxon>Chitinophagaceae</taxon>
        <taxon>Dinghuibacter</taxon>
    </lineage>
</organism>
<keyword evidence="8 9" id="KW-0472">Membrane</keyword>
<comment type="subcellular location">
    <subcellularLocation>
        <location evidence="1 9">Cell membrane</location>
        <topology evidence="1 9">Multi-pass membrane protein</topology>
    </subcellularLocation>
</comment>
<evidence type="ECO:0000256" key="7">
    <source>
        <dbReference type="ARBA" id="ARBA00022989"/>
    </source>
</evidence>
<dbReference type="AlphaFoldDB" id="A0A4R8DXD8"/>
<name>A0A4R8DXD8_9BACT</name>
<evidence type="ECO:0000256" key="8">
    <source>
        <dbReference type="ARBA" id="ARBA00023136"/>
    </source>
</evidence>
<dbReference type="NCBIfam" id="TIGR02138">
    <property type="entry name" value="phosphate_pstC"/>
    <property type="match status" value="1"/>
</dbReference>
<keyword evidence="13" id="KW-1185">Reference proteome</keyword>
<evidence type="ECO:0000256" key="3">
    <source>
        <dbReference type="ARBA" id="ARBA00022448"/>
    </source>
</evidence>
<evidence type="ECO:0000256" key="2">
    <source>
        <dbReference type="ARBA" id="ARBA00007069"/>
    </source>
</evidence>
<feature type="transmembrane region" description="Helical" evidence="9">
    <location>
        <begin position="59"/>
        <end position="84"/>
    </location>
</feature>
<dbReference type="Gene3D" id="1.10.3720.10">
    <property type="entry name" value="MetI-like"/>
    <property type="match status" value="1"/>
</dbReference>
<dbReference type="GO" id="GO:0005315">
    <property type="term" value="F:phosphate transmembrane transporter activity"/>
    <property type="evidence" value="ECO:0007669"/>
    <property type="project" value="InterPro"/>
</dbReference>
<keyword evidence="3 9" id="KW-0813">Transport</keyword>
<feature type="transmembrane region" description="Helical" evidence="9">
    <location>
        <begin position="310"/>
        <end position="333"/>
    </location>
</feature>
<feature type="transmembrane region" description="Helical" evidence="9">
    <location>
        <begin position="157"/>
        <end position="181"/>
    </location>
</feature>
<dbReference type="RefSeq" id="WP_246073641.1">
    <property type="nucleotide sequence ID" value="NZ_SODV01000001.1"/>
</dbReference>
<comment type="function">
    <text evidence="10">Part of the binding-protein-dependent transport system for phosphate; probably responsible for the translocation of the substrate across the membrane.</text>
</comment>
<keyword evidence="5 10" id="KW-0592">Phosphate transport</keyword>
<evidence type="ECO:0000259" key="11">
    <source>
        <dbReference type="PROSITE" id="PS50928"/>
    </source>
</evidence>
<sequence length="344" mass="37760">MMESPFFNKEVIPSAEITRKSWLLRVIPYLYDKEKAVTIVKPKAKTANRSSKQIRMENFFRSALIWIAAAMVVLVLGIMVTLVWQSIPSIKALGIKYLWGKTWDPVSDVYGAWPFLIGTLLTSFTALIISVPFSFAVAVFLGEYYPNGWLSNFLKNAVELIAAVPSVIYGFWGLFVLVPIVRGLESKIGAPPFGVGIFSASLVLSIMIIPYAASLSRELIRLVPSHLKEGAYALGATRYEVIKNVILPYTKSGLLAGVLLSLGRALGETMAVTMVIGNSSMLPKGLYFLFNPGNTMASVIANEFTEAASTVYLSALIELGLVLFLVTVVINMIGKRIISRFTNE</sequence>
<protein>
    <recommendedName>
        <fullName evidence="10">Phosphate transport system permease protein</fullName>
    </recommendedName>
</protein>
<evidence type="ECO:0000256" key="1">
    <source>
        <dbReference type="ARBA" id="ARBA00004651"/>
    </source>
</evidence>
<dbReference type="InterPro" id="IPR011864">
    <property type="entry name" value="Phosphate_PstC"/>
</dbReference>
<dbReference type="InterPro" id="IPR035906">
    <property type="entry name" value="MetI-like_sf"/>
</dbReference>
<dbReference type="PROSITE" id="PS50928">
    <property type="entry name" value="ABC_TM1"/>
    <property type="match status" value="1"/>
</dbReference>
<evidence type="ECO:0000256" key="4">
    <source>
        <dbReference type="ARBA" id="ARBA00022475"/>
    </source>
</evidence>
<evidence type="ECO:0000256" key="6">
    <source>
        <dbReference type="ARBA" id="ARBA00022692"/>
    </source>
</evidence>
<keyword evidence="6 9" id="KW-0812">Transmembrane</keyword>
<gene>
    <name evidence="12" type="ORF">EDB95_2925</name>
</gene>
<evidence type="ECO:0000256" key="10">
    <source>
        <dbReference type="RuleBase" id="RU363054"/>
    </source>
</evidence>
<comment type="caution">
    <text evidence="10">Lacks conserved residue(s) required for the propagation of feature annotation.</text>
</comment>
<feature type="transmembrane region" description="Helical" evidence="9">
    <location>
        <begin position="193"/>
        <end position="213"/>
    </location>
</feature>
<feature type="transmembrane region" description="Helical" evidence="9">
    <location>
        <begin position="112"/>
        <end position="145"/>
    </location>
</feature>
<dbReference type="PANTHER" id="PTHR30425">
    <property type="entry name" value="PHOSPHATE TRANSPORT SYSTEM PERMEASE PROTEIN PST"/>
    <property type="match status" value="1"/>
</dbReference>
<comment type="caution">
    <text evidence="12">The sequence shown here is derived from an EMBL/GenBank/DDBJ whole genome shotgun (WGS) entry which is preliminary data.</text>
</comment>
<evidence type="ECO:0000256" key="5">
    <source>
        <dbReference type="ARBA" id="ARBA00022592"/>
    </source>
</evidence>
<evidence type="ECO:0000313" key="12">
    <source>
        <dbReference type="EMBL" id="TDX01881.1"/>
    </source>
</evidence>
<reference evidence="12 13" key="1">
    <citation type="submission" date="2019-03" db="EMBL/GenBank/DDBJ databases">
        <title>Genomic Encyclopedia of Type Strains, Phase IV (KMG-IV): sequencing the most valuable type-strain genomes for metagenomic binning, comparative biology and taxonomic classification.</title>
        <authorList>
            <person name="Goeker M."/>
        </authorList>
    </citation>
    <scope>NUCLEOTIDE SEQUENCE [LARGE SCALE GENOMIC DNA]</scope>
    <source>
        <strain evidence="12 13">DSM 100059</strain>
    </source>
</reference>
<dbReference type="Proteomes" id="UP000294498">
    <property type="component" value="Unassembled WGS sequence"/>
</dbReference>
<dbReference type="CDD" id="cd06261">
    <property type="entry name" value="TM_PBP2"/>
    <property type="match status" value="1"/>
</dbReference>
<evidence type="ECO:0000256" key="9">
    <source>
        <dbReference type="RuleBase" id="RU363032"/>
    </source>
</evidence>
<dbReference type="GO" id="GO:0005886">
    <property type="term" value="C:plasma membrane"/>
    <property type="evidence" value="ECO:0007669"/>
    <property type="project" value="UniProtKB-SubCell"/>
</dbReference>
<dbReference type="InterPro" id="IPR000515">
    <property type="entry name" value="MetI-like"/>
</dbReference>
<evidence type="ECO:0000313" key="13">
    <source>
        <dbReference type="Proteomes" id="UP000294498"/>
    </source>
</evidence>
<dbReference type="InterPro" id="IPR051124">
    <property type="entry name" value="Phosphate_Transport_Permease"/>
</dbReference>
<keyword evidence="7 9" id="KW-1133">Transmembrane helix</keyword>
<dbReference type="PANTHER" id="PTHR30425:SF1">
    <property type="entry name" value="PHOSPHATE TRANSPORT SYSTEM PERMEASE PROTEIN PSTC"/>
    <property type="match status" value="1"/>
</dbReference>
<proteinExistence type="inferred from homology"/>
<dbReference type="EMBL" id="SODV01000001">
    <property type="protein sequence ID" value="TDX01881.1"/>
    <property type="molecule type" value="Genomic_DNA"/>
</dbReference>